<sequence>MIQLAQETDETRLRRLGIRPTAQRLAVYRLLRDRADSHVTPQEAFDLVRAQGLRLTLGTIYNVLNEFARAGVVSRIDMGERTCFCSNRAPHHHFLDEGSKRLFDITGEQPVVNRLPAIPEGMELTGVEVIVRIRPRRAP</sequence>
<dbReference type="RefSeq" id="WP_068490375.1">
    <property type="nucleotide sequence ID" value="NZ_LWQT01000040.1"/>
</dbReference>
<dbReference type="InterPro" id="IPR002481">
    <property type="entry name" value="FUR"/>
</dbReference>
<dbReference type="GO" id="GO:0045892">
    <property type="term" value="P:negative regulation of DNA-templated transcription"/>
    <property type="evidence" value="ECO:0007669"/>
    <property type="project" value="TreeGrafter"/>
</dbReference>
<dbReference type="Proteomes" id="UP000078428">
    <property type="component" value="Unassembled WGS sequence"/>
</dbReference>
<dbReference type="InterPro" id="IPR036388">
    <property type="entry name" value="WH-like_DNA-bd_sf"/>
</dbReference>
<evidence type="ECO:0008006" key="3">
    <source>
        <dbReference type="Google" id="ProtNLM"/>
    </source>
</evidence>
<accession>A0A178MTT7</accession>
<dbReference type="GO" id="GO:0000976">
    <property type="term" value="F:transcription cis-regulatory region binding"/>
    <property type="evidence" value="ECO:0007669"/>
    <property type="project" value="TreeGrafter"/>
</dbReference>
<proteinExistence type="predicted"/>
<evidence type="ECO:0000313" key="2">
    <source>
        <dbReference type="Proteomes" id="UP000078428"/>
    </source>
</evidence>
<dbReference type="GO" id="GO:0003700">
    <property type="term" value="F:DNA-binding transcription factor activity"/>
    <property type="evidence" value="ECO:0007669"/>
    <property type="project" value="InterPro"/>
</dbReference>
<organism evidence="1 2">
    <name type="scientific">Paramagnetospirillum marisnigri</name>
    <dbReference type="NCBI Taxonomy" id="1285242"/>
    <lineage>
        <taxon>Bacteria</taxon>
        <taxon>Pseudomonadati</taxon>
        <taxon>Pseudomonadota</taxon>
        <taxon>Alphaproteobacteria</taxon>
        <taxon>Rhodospirillales</taxon>
        <taxon>Magnetospirillaceae</taxon>
        <taxon>Paramagnetospirillum</taxon>
    </lineage>
</organism>
<dbReference type="InterPro" id="IPR036390">
    <property type="entry name" value="WH_DNA-bd_sf"/>
</dbReference>
<dbReference type="PANTHER" id="PTHR33202">
    <property type="entry name" value="ZINC UPTAKE REGULATION PROTEIN"/>
    <property type="match status" value="1"/>
</dbReference>
<dbReference type="GO" id="GO:0008270">
    <property type="term" value="F:zinc ion binding"/>
    <property type="evidence" value="ECO:0007669"/>
    <property type="project" value="TreeGrafter"/>
</dbReference>
<comment type="caution">
    <text evidence="1">The sequence shown here is derived from an EMBL/GenBank/DDBJ whole genome shotgun (WGS) entry which is preliminary data.</text>
</comment>
<dbReference type="EMBL" id="LWQT01000040">
    <property type="protein sequence ID" value="OAN53188.1"/>
    <property type="molecule type" value="Genomic_DNA"/>
</dbReference>
<name>A0A178MTT7_9PROT</name>
<dbReference type="Gene3D" id="1.10.10.10">
    <property type="entry name" value="Winged helix-like DNA-binding domain superfamily/Winged helix DNA-binding domain"/>
    <property type="match status" value="1"/>
</dbReference>
<dbReference type="SUPFAM" id="SSF46785">
    <property type="entry name" value="Winged helix' DNA-binding domain"/>
    <property type="match status" value="1"/>
</dbReference>
<protein>
    <recommendedName>
        <fullName evidence="3">Ferric uptake regulation protein</fullName>
    </recommendedName>
</protein>
<dbReference type="OrthoDB" id="8659436at2"/>
<evidence type="ECO:0000313" key="1">
    <source>
        <dbReference type="EMBL" id="OAN53188.1"/>
    </source>
</evidence>
<dbReference type="GO" id="GO:1900376">
    <property type="term" value="P:regulation of secondary metabolite biosynthetic process"/>
    <property type="evidence" value="ECO:0007669"/>
    <property type="project" value="TreeGrafter"/>
</dbReference>
<keyword evidence="2" id="KW-1185">Reference proteome</keyword>
<dbReference type="AlphaFoldDB" id="A0A178MTT7"/>
<dbReference type="STRING" id="1285242.A6A04_14645"/>
<dbReference type="Pfam" id="PF01475">
    <property type="entry name" value="FUR"/>
    <property type="match status" value="1"/>
</dbReference>
<dbReference type="PANTHER" id="PTHR33202:SF7">
    <property type="entry name" value="FERRIC UPTAKE REGULATION PROTEIN"/>
    <property type="match status" value="1"/>
</dbReference>
<reference evidence="1 2" key="1">
    <citation type="submission" date="2016-04" db="EMBL/GenBank/DDBJ databases">
        <title>Draft genome sequence of freshwater magnetotactic bacteria Magnetospirillum marisnigri SP-1 and Magnetospirillum moscoviense BB-1.</title>
        <authorList>
            <person name="Koziaeva V."/>
            <person name="Dziuba M.V."/>
            <person name="Ivanov T.M."/>
            <person name="Kuznetsov B."/>
            <person name="Grouzdev D.S."/>
        </authorList>
    </citation>
    <scope>NUCLEOTIDE SEQUENCE [LARGE SCALE GENOMIC DNA]</scope>
    <source>
        <strain evidence="1 2">SP-1</strain>
    </source>
</reference>
<gene>
    <name evidence="1" type="ORF">A6A04_14645</name>
</gene>